<dbReference type="EMBL" id="HBHQ01019048">
    <property type="protein sequence ID" value="CAD9820947.1"/>
    <property type="molecule type" value="Transcribed_RNA"/>
</dbReference>
<reference evidence="3" key="1">
    <citation type="submission" date="2021-01" db="EMBL/GenBank/DDBJ databases">
        <authorList>
            <person name="Corre E."/>
            <person name="Pelletier E."/>
            <person name="Niang G."/>
            <person name="Scheremetjew M."/>
            <person name="Finn R."/>
            <person name="Kale V."/>
            <person name="Holt S."/>
            <person name="Cochrane G."/>
            <person name="Meng A."/>
            <person name="Brown T."/>
            <person name="Cohen L."/>
        </authorList>
    </citation>
    <scope>NUCLEOTIDE SEQUENCE</scope>
    <source>
        <strain evidence="3">CCMP2084</strain>
    </source>
</reference>
<evidence type="ECO:0000256" key="1">
    <source>
        <dbReference type="SAM" id="MobiDB-lite"/>
    </source>
</evidence>
<sequence>MGKTSFSSSASSSASKRGSSEEVMQFRAVVPPNAKNGQPIKVKCPDGTEANVKLPASAKVGQEFLFELPAHVLLDPSSAAYQSNRGILSKFFFLEETITSSSSRGGKRTNHPRTSSSHPNDFFNRYGESITALIIGALLGLCIVTGFLSGILLVTRDDVDLYL</sequence>
<feature type="transmembrane region" description="Helical" evidence="2">
    <location>
        <begin position="130"/>
        <end position="154"/>
    </location>
</feature>
<feature type="region of interest" description="Disordered" evidence="1">
    <location>
        <begin position="1"/>
        <end position="23"/>
    </location>
</feature>
<dbReference type="AlphaFoldDB" id="A0A7S2XQB6"/>
<gene>
    <name evidence="3" type="ORF">ASEP1449_LOCUS12780</name>
</gene>
<organism evidence="3">
    <name type="scientific">Attheya septentrionalis</name>
    <dbReference type="NCBI Taxonomy" id="420275"/>
    <lineage>
        <taxon>Eukaryota</taxon>
        <taxon>Sar</taxon>
        <taxon>Stramenopiles</taxon>
        <taxon>Ochrophyta</taxon>
        <taxon>Bacillariophyta</taxon>
        <taxon>Coscinodiscophyceae</taxon>
        <taxon>Chaetocerotophycidae</taxon>
        <taxon>Chaetocerotales</taxon>
        <taxon>Attheyaceae</taxon>
        <taxon>Attheya</taxon>
    </lineage>
</organism>
<feature type="compositionally biased region" description="Low complexity" evidence="1">
    <location>
        <begin position="1"/>
        <end position="17"/>
    </location>
</feature>
<keyword evidence="2" id="KW-0812">Transmembrane</keyword>
<name>A0A7S2XQB6_9STRA</name>
<keyword evidence="2" id="KW-0472">Membrane</keyword>
<evidence type="ECO:0000256" key="2">
    <source>
        <dbReference type="SAM" id="Phobius"/>
    </source>
</evidence>
<evidence type="ECO:0000313" key="3">
    <source>
        <dbReference type="EMBL" id="CAD9820947.1"/>
    </source>
</evidence>
<keyword evidence="2" id="KW-1133">Transmembrane helix</keyword>
<protein>
    <submittedName>
        <fullName evidence="3">Uncharacterized protein</fullName>
    </submittedName>
</protein>
<proteinExistence type="predicted"/>
<accession>A0A7S2XQB6</accession>
<feature type="region of interest" description="Disordered" evidence="1">
    <location>
        <begin position="101"/>
        <end position="120"/>
    </location>
</feature>